<reference evidence="4 5" key="1">
    <citation type="submission" date="2019-05" db="EMBL/GenBank/DDBJ databases">
        <title>Mikania micrantha, genome provides insights into the molecular mechanism of rapid growth.</title>
        <authorList>
            <person name="Liu B."/>
        </authorList>
    </citation>
    <scope>NUCLEOTIDE SEQUENCE [LARGE SCALE GENOMIC DNA]</scope>
    <source>
        <strain evidence="4">NLD-2019</strain>
        <tissue evidence="4">Leaf</tissue>
    </source>
</reference>
<evidence type="ECO:0000313" key="5">
    <source>
        <dbReference type="Proteomes" id="UP000326396"/>
    </source>
</evidence>
<dbReference type="SUPFAM" id="SSF57756">
    <property type="entry name" value="Retrovirus zinc finger-like domains"/>
    <property type="match status" value="1"/>
</dbReference>
<name>A0A5N6LTG9_9ASTR</name>
<keyword evidence="1" id="KW-0863">Zinc-finger</keyword>
<evidence type="ECO:0000256" key="1">
    <source>
        <dbReference type="PROSITE-ProRule" id="PRU00047"/>
    </source>
</evidence>
<keyword evidence="1" id="KW-0862">Zinc</keyword>
<evidence type="ECO:0000313" key="4">
    <source>
        <dbReference type="EMBL" id="KAD2804868.1"/>
    </source>
</evidence>
<feature type="domain" description="CCHC-type" evidence="3">
    <location>
        <begin position="35"/>
        <end position="51"/>
    </location>
</feature>
<dbReference type="Pfam" id="PF00098">
    <property type="entry name" value="zf-CCHC"/>
    <property type="match status" value="1"/>
</dbReference>
<dbReference type="EMBL" id="SZYD01000018">
    <property type="protein sequence ID" value="KAD2804868.1"/>
    <property type="molecule type" value="Genomic_DNA"/>
</dbReference>
<protein>
    <recommendedName>
        <fullName evidence="3">CCHC-type domain-containing protein</fullName>
    </recommendedName>
</protein>
<keyword evidence="5" id="KW-1185">Reference proteome</keyword>
<evidence type="ECO:0000259" key="3">
    <source>
        <dbReference type="PROSITE" id="PS50158"/>
    </source>
</evidence>
<dbReference type="Gene3D" id="4.10.60.10">
    <property type="entry name" value="Zinc finger, CCHC-type"/>
    <property type="match status" value="1"/>
</dbReference>
<dbReference type="InterPro" id="IPR001878">
    <property type="entry name" value="Znf_CCHC"/>
</dbReference>
<feature type="region of interest" description="Disordered" evidence="2">
    <location>
        <begin position="1"/>
        <end position="27"/>
    </location>
</feature>
<keyword evidence="1" id="KW-0479">Metal-binding</keyword>
<dbReference type="AlphaFoldDB" id="A0A5N6LTG9"/>
<accession>A0A5N6LTG9</accession>
<dbReference type="GO" id="GO:0003676">
    <property type="term" value="F:nucleic acid binding"/>
    <property type="evidence" value="ECO:0007669"/>
    <property type="project" value="InterPro"/>
</dbReference>
<sequence length="70" mass="7951">MQPGREAASKKQQVGHRLETSGRLSARKKQAAVFRCYECGSFGHFANECTKWKDKDKEVNLIELEEPALL</sequence>
<dbReference type="Proteomes" id="UP000326396">
    <property type="component" value="Linkage Group LG8"/>
</dbReference>
<dbReference type="OrthoDB" id="5378265at2759"/>
<proteinExistence type="predicted"/>
<dbReference type="GO" id="GO:0008270">
    <property type="term" value="F:zinc ion binding"/>
    <property type="evidence" value="ECO:0007669"/>
    <property type="project" value="UniProtKB-KW"/>
</dbReference>
<organism evidence="4 5">
    <name type="scientific">Mikania micrantha</name>
    <name type="common">bitter vine</name>
    <dbReference type="NCBI Taxonomy" id="192012"/>
    <lineage>
        <taxon>Eukaryota</taxon>
        <taxon>Viridiplantae</taxon>
        <taxon>Streptophyta</taxon>
        <taxon>Embryophyta</taxon>
        <taxon>Tracheophyta</taxon>
        <taxon>Spermatophyta</taxon>
        <taxon>Magnoliopsida</taxon>
        <taxon>eudicotyledons</taxon>
        <taxon>Gunneridae</taxon>
        <taxon>Pentapetalae</taxon>
        <taxon>asterids</taxon>
        <taxon>campanulids</taxon>
        <taxon>Asterales</taxon>
        <taxon>Asteraceae</taxon>
        <taxon>Asteroideae</taxon>
        <taxon>Heliantheae alliance</taxon>
        <taxon>Eupatorieae</taxon>
        <taxon>Mikania</taxon>
    </lineage>
</organism>
<dbReference type="SMART" id="SM00343">
    <property type="entry name" value="ZnF_C2HC"/>
    <property type="match status" value="1"/>
</dbReference>
<comment type="caution">
    <text evidence="4">The sequence shown here is derived from an EMBL/GenBank/DDBJ whole genome shotgun (WGS) entry which is preliminary data.</text>
</comment>
<dbReference type="PROSITE" id="PS50158">
    <property type="entry name" value="ZF_CCHC"/>
    <property type="match status" value="1"/>
</dbReference>
<dbReference type="InterPro" id="IPR036875">
    <property type="entry name" value="Znf_CCHC_sf"/>
</dbReference>
<gene>
    <name evidence="4" type="ORF">E3N88_38245</name>
</gene>
<evidence type="ECO:0000256" key="2">
    <source>
        <dbReference type="SAM" id="MobiDB-lite"/>
    </source>
</evidence>